<gene>
    <name evidence="1" type="ORF">GCM10022423_00970</name>
</gene>
<sequence>MLYSLGLGNKMYVKRETADDVIDQYIEAFGGAEKIRSMQSIKTVGTTTTQGLNIPTTTWALQNKGMRMDMLIKGKVNTTVMTPKAAGRFFL</sequence>
<reference evidence="2" key="1">
    <citation type="journal article" date="2019" name="Int. J. Syst. Evol. Microbiol.">
        <title>The Global Catalogue of Microorganisms (GCM) 10K type strain sequencing project: providing services to taxonomists for standard genome sequencing and annotation.</title>
        <authorList>
            <consortium name="The Broad Institute Genomics Platform"/>
            <consortium name="The Broad Institute Genome Sequencing Center for Infectious Disease"/>
            <person name="Wu L."/>
            <person name="Ma J."/>
        </authorList>
    </citation>
    <scope>NUCLEOTIDE SEQUENCE [LARGE SCALE GENOMIC DNA]</scope>
    <source>
        <strain evidence="2">JCM 17337</strain>
    </source>
</reference>
<keyword evidence="2" id="KW-1185">Reference proteome</keyword>
<name>A0ABP7G9N6_9FLAO</name>
<organism evidence="1 2">
    <name type="scientific">Flavobacterium ginsengiterrae</name>
    <dbReference type="NCBI Taxonomy" id="871695"/>
    <lineage>
        <taxon>Bacteria</taxon>
        <taxon>Pseudomonadati</taxon>
        <taxon>Bacteroidota</taxon>
        <taxon>Flavobacteriia</taxon>
        <taxon>Flavobacteriales</taxon>
        <taxon>Flavobacteriaceae</taxon>
        <taxon>Flavobacterium</taxon>
    </lineage>
</organism>
<accession>A0ABP7G9N6</accession>
<dbReference type="EMBL" id="BAABDU010000001">
    <property type="protein sequence ID" value="GAA3754969.1"/>
    <property type="molecule type" value="Genomic_DNA"/>
</dbReference>
<dbReference type="Proteomes" id="UP001500748">
    <property type="component" value="Unassembled WGS sequence"/>
</dbReference>
<comment type="caution">
    <text evidence="1">The sequence shown here is derived from an EMBL/GenBank/DDBJ whole genome shotgun (WGS) entry which is preliminary data.</text>
</comment>
<evidence type="ECO:0000313" key="2">
    <source>
        <dbReference type="Proteomes" id="UP001500748"/>
    </source>
</evidence>
<protein>
    <submittedName>
        <fullName evidence="1">Uncharacterized protein</fullName>
    </submittedName>
</protein>
<proteinExistence type="predicted"/>
<evidence type="ECO:0000313" key="1">
    <source>
        <dbReference type="EMBL" id="GAA3754969.1"/>
    </source>
</evidence>